<dbReference type="RefSeq" id="WP_158299981.1">
    <property type="nucleotide sequence ID" value="NZ_STGX01000033.1"/>
</dbReference>
<feature type="signal peptide" evidence="3">
    <location>
        <begin position="1"/>
        <end position="21"/>
    </location>
</feature>
<keyword evidence="6" id="KW-1185">Reference proteome</keyword>
<evidence type="ECO:0000313" key="6">
    <source>
        <dbReference type="Proteomes" id="UP000305792"/>
    </source>
</evidence>
<evidence type="ECO:0000313" key="5">
    <source>
        <dbReference type="EMBL" id="THV20833.1"/>
    </source>
</evidence>
<dbReference type="InterPro" id="IPR028081">
    <property type="entry name" value="Leu-bd"/>
</dbReference>
<dbReference type="EMBL" id="STGX01000033">
    <property type="protein sequence ID" value="THV20833.1"/>
    <property type="molecule type" value="Genomic_DNA"/>
</dbReference>
<evidence type="ECO:0000256" key="1">
    <source>
        <dbReference type="ARBA" id="ARBA00010062"/>
    </source>
</evidence>
<accession>A0A4S8NTL5</accession>
<dbReference type="Proteomes" id="UP000305792">
    <property type="component" value="Unassembled WGS sequence"/>
</dbReference>
<evidence type="ECO:0000256" key="3">
    <source>
        <dbReference type="SAM" id="SignalP"/>
    </source>
</evidence>
<evidence type="ECO:0000256" key="2">
    <source>
        <dbReference type="ARBA" id="ARBA00022729"/>
    </source>
</evidence>
<evidence type="ECO:0000259" key="4">
    <source>
        <dbReference type="Pfam" id="PF13458"/>
    </source>
</evidence>
<name>A0A4S8NTL5_9ACTN</name>
<comment type="caution">
    <text evidence="5">The sequence shown here is derived from an EMBL/GenBank/DDBJ whole genome shotgun (WGS) entry which is preliminary data.</text>
</comment>
<reference evidence="5 6" key="1">
    <citation type="journal article" date="2018" name="Int. J. Syst. Evol. Microbiol.">
        <title>Glycomyces paridis sp. nov., isolated from the medicinal plant Paris polyphylla.</title>
        <authorList>
            <person name="Fang X.M."/>
            <person name="Bai J.L."/>
            <person name="Su J."/>
            <person name="Zhao L.L."/>
            <person name="Liu H.Y."/>
            <person name="Ma B.P."/>
            <person name="Zhang Y.Q."/>
            <person name="Yu L.Y."/>
        </authorList>
    </citation>
    <scope>NUCLEOTIDE SEQUENCE [LARGE SCALE GENOMIC DNA]</scope>
    <source>
        <strain evidence="5 6">CPCC 204357</strain>
    </source>
</reference>
<dbReference type="SUPFAM" id="SSF53822">
    <property type="entry name" value="Periplasmic binding protein-like I"/>
    <property type="match status" value="1"/>
</dbReference>
<feature type="chain" id="PRO_5038952540" evidence="3">
    <location>
        <begin position="22"/>
        <end position="104"/>
    </location>
</feature>
<dbReference type="PROSITE" id="PS51257">
    <property type="entry name" value="PROKAR_LIPOPROTEIN"/>
    <property type="match status" value="1"/>
</dbReference>
<dbReference type="Pfam" id="PF13458">
    <property type="entry name" value="Peripla_BP_6"/>
    <property type="match status" value="1"/>
</dbReference>
<feature type="domain" description="Leucine-binding protein" evidence="4">
    <location>
        <begin position="41"/>
        <end position="104"/>
    </location>
</feature>
<organism evidence="5 6">
    <name type="scientific">Glycomyces paridis</name>
    <dbReference type="NCBI Taxonomy" id="2126555"/>
    <lineage>
        <taxon>Bacteria</taxon>
        <taxon>Bacillati</taxon>
        <taxon>Actinomycetota</taxon>
        <taxon>Actinomycetes</taxon>
        <taxon>Glycomycetales</taxon>
        <taxon>Glycomycetaceae</taxon>
        <taxon>Glycomyces</taxon>
    </lineage>
</organism>
<dbReference type="PANTHER" id="PTHR47235:SF1">
    <property type="entry name" value="BLR6548 PROTEIN"/>
    <property type="match status" value="1"/>
</dbReference>
<feature type="non-terminal residue" evidence="5">
    <location>
        <position position="104"/>
    </location>
</feature>
<comment type="similarity">
    <text evidence="1">Belongs to the leucine-binding protein family.</text>
</comment>
<dbReference type="InterPro" id="IPR028082">
    <property type="entry name" value="Peripla_BP_I"/>
</dbReference>
<sequence length="104" mass="10685">MPELKRPFRIAAALAAVSALALTACSTPSDDESVPGVTDDTVVIGTHQPLTGPAAAGYSTISAATAAYFEYVNAGGGIHGRSIEYIVKDDGYDPATTQTAVREL</sequence>
<dbReference type="Gene3D" id="3.40.50.2300">
    <property type="match status" value="1"/>
</dbReference>
<protein>
    <submittedName>
        <fullName evidence="5">ABC transporter substrate-binding protein</fullName>
    </submittedName>
</protein>
<proteinExistence type="inferred from homology"/>
<dbReference type="AlphaFoldDB" id="A0A4S8NTL5"/>
<keyword evidence="2 3" id="KW-0732">Signal</keyword>
<dbReference type="OrthoDB" id="26870at2"/>
<dbReference type="PANTHER" id="PTHR47235">
    <property type="entry name" value="BLR6548 PROTEIN"/>
    <property type="match status" value="1"/>
</dbReference>
<gene>
    <name evidence="5" type="ORF">E9998_25000</name>
</gene>